<dbReference type="InterPro" id="IPR020140">
    <property type="entry name" value="Uncharacterised_YusG"/>
</dbReference>
<protein>
    <submittedName>
        <fullName evidence="1">DUF2553 domain-containing protein</fullName>
    </submittedName>
</protein>
<dbReference type="EMBL" id="PGVE01000069">
    <property type="protein sequence ID" value="PLS02687.1"/>
    <property type="molecule type" value="Genomic_DNA"/>
</dbReference>
<dbReference type="RefSeq" id="WP_101649529.1">
    <property type="nucleotide sequence ID" value="NZ_PGVE01000069.1"/>
</dbReference>
<organism evidence="1 2">
    <name type="scientific">Neobacillus cucumis</name>
    <dbReference type="NCBI Taxonomy" id="1740721"/>
    <lineage>
        <taxon>Bacteria</taxon>
        <taxon>Bacillati</taxon>
        <taxon>Bacillota</taxon>
        <taxon>Bacilli</taxon>
        <taxon>Bacillales</taxon>
        <taxon>Bacillaceae</taxon>
        <taxon>Neobacillus</taxon>
    </lineage>
</organism>
<keyword evidence="2" id="KW-1185">Reference proteome</keyword>
<dbReference type="Pfam" id="PF10830">
    <property type="entry name" value="DUF2553"/>
    <property type="match status" value="1"/>
</dbReference>
<accession>A0A2N5HAY2</accession>
<dbReference type="Proteomes" id="UP000234950">
    <property type="component" value="Unassembled WGS sequence"/>
</dbReference>
<comment type="caution">
    <text evidence="1">The sequence shown here is derived from an EMBL/GenBank/DDBJ whole genome shotgun (WGS) entry which is preliminary data.</text>
</comment>
<sequence length="79" mass="9135">MTLKQQKIDVTDRVVGKLKNGEIQLFLENESIGKIKLSDQMHVELDHHFEAEQQKIYQNVTVTEQPNAKYTDCDEGGWC</sequence>
<evidence type="ECO:0000313" key="1">
    <source>
        <dbReference type="EMBL" id="PLS02687.1"/>
    </source>
</evidence>
<dbReference type="AlphaFoldDB" id="A0A2N5HAY2"/>
<reference evidence="1 2" key="1">
    <citation type="submission" date="2017-11" db="EMBL/GenBank/DDBJ databases">
        <title>Comparitive Functional Genomics of Dry Heat Resistant strains isolated from the Viking Spacecraft.</title>
        <authorList>
            <person name="Seuylemezian A."/>
            <person name="Cooper K."/>
            <person name="Vaishampayan P."/>
        </authorList>
    </citation>
    <scope>NUCLEOTIDE SEQUENCE [LARGE SCALE GENOMIC DNA]</scope>
    <source>
        <strain evidence="1 2">V32-6</strain>
    </source>
</reference>
<proteinExistence type="predicted"/>
<dbReference type="OrthoDB" id="2876840at2"/>
<evidence type="ECO:0000313" key="2">
    <source>
        <dbReference type="Proteomes" id="UP000234950"/>
    </source>
</evidence>
<name>A0A2N5HAY2_9BACI</name>
<gene>
    <name evidence="1" type="ORF">CVD27_19070</name>
</gene>